<gene>
    <name evidence="2" type="ORF">AB3U87_06055</name>
</gene>
<dbReference type="Proteomes" id="UP001605250">
    <property type="component" value="Unassembled WGS sequence"/>
</dbReference>
<reference evidence="2 3" key="1">
    <citation type="submission" date="2024-07" db="EMBL/GenBank/DDBJ databases">
        <title>Novel bacterial strain Erwinia sp. OPT-41 promoting growth of various crops.</title>
        <authorList>
            <person name="Egorshina A."/>
            <person name="Lukyantsev M.A."/>
            <person name="Golubev S.N."/>
            <person name="Muratova A.Y."/>
            <person name="Bulygina E.A."/>
        </authorList>
    </citation>
    <scope>NUCLEOTIDE SEQUENCE [LARGE SCALE GENOMIC DNA]</scope>
    <source>
        <strain evidence="2 3">OPT-41</strain>
    </source>
</reference>
<accession>A0ABW7CI88</accession>
<evidence type="ECO:0000256" key="1">
    <source>
        <dbReference type="SAM" id="SignalP"/>
    </source>
</evidence>
<feature type="chain" id="PRO_5046559523" evidence="1">
    <location>
        <begin position="20"/>
        <end position="134"/>
    </location>
</feature>
<protein>
    <submittedName>
        <fullName evidence="2">Copper resistance protein NlpE N-terminal domain-containing protein</fullName>
    </submittedName>
</protein>
<sequence>MKKVLIVLVISLFFGPLMGCQNYDAAATVQPREAQVQNYRGVIPCADCGGIQVTLSLEQGGRYRLQERYLTDEHVENQQQGHWSRTAEKLVLVSDQGEKRYFRPRDSGLEMTDASGEALSTTLNYRLAPVETGS</sequence>
<keyword evidence="3" id="KW-1185">Reference proteome</keyword>
<dbReference type="Pfam" id="PF04170">
    <property type="entry name" value="NlpE"/>
    <property type="match status" value="1"/>
</dbReference>
<dbReference type="RefSeq" id="WP_301252447.1">
    <property type="nucleotide sequence ID" value="NZ_JBGCUC010000005.1"/>
</dbReference>
<keyword evidence="1" id="KW-0732">Signal</keyword>
<dbReference type="InterPro" id="IPR007298">
    <property type="entry name" value="Cu-R_lipoprotein_NlpE"/>
</dbReference>
<evidence type="ECO:0000313" key="3">
    <source>
        <dbReference type="Proteomes" id="UP001605250"/>
    </source>
</evidence>
<dbReference type="Gene3D" id="2.40.128.640">
    <property type="match status" value="1"/>
</dbReference>
<dbReference type="EMBL" id="JBGCUC010000005">
    <property type="protein sequence ID" value="MFG6075929.1"/>
    <property type="molecule type" value="Genomic_DNA"/>
</dbReference>
<evidence type="ECO:0000313" key="2">
    <source>
        <dbReference type="EMBL" id="MFG6075929.1"/>
    </source>
</evidence>
<comment type="caution">
    <text evidence="2">The sequence shown here is derived from an EMBL/GenBank/DDBJ whole genome shotgun (WGS) entry which is preliminary data.</text>
</comment>
<feature type="signal peptide" evidence="1">
    <location>
        <begin position="1"/>
        <end position="19"/>
    </location>
</feature>
<name>A0ABW7CI88_9GAMM</name>
<proteinExistence type="predicted"/>
<organism evidence="2 3">
    <name type="scientific">Erwinia plantamica</name>
    <dbReference type="NCBI Taxonomy" id="3237104"/>
    <lineage>
        <taxon>Bacteria</taxon>
        <taxon>Pseudomonadati</taxon>
        <taxon>Pseudomonadota</taxon>
        <taxon>Gammaproteobacteria</taxon>
        <taxon>Enterobacterales</taxon>
        <taxon>Erwiniaceae</taxon>
        <taxon>Erwinia</taxon>
    </lineage>
</organism>